<organism evidence="7">
    <name type="scientific">Amphimedon queenslandica</name>
    <name type="common">Sponge</name>
    <dbReference type="NCBI Taxonomy" id="400682"/>
    <lineage>
        <taxon>Eukaryota</taxon>
        <taxon>Metazoa</taxon>
        <taxon>Porifera</taxon>
        <taxon>Demospongiae</taxon>
        <taxon>Heteroscleromorpha</taxon>
        <taxon>Haplosclerida</taxon>
        <taxon>Niphatidae</taxon>
        <taxon>Amphimedon</taxon>
    </lineage>
</organism>
<dbReference type="PANTHER" id="PTHR21446:SF12">
    <property type="entry name" value="POTASSIUM CHANNEL TETRAMERIZATION DOMAIN CONTAINING 1"/>
    <property type="match status" value="1"/>
</dbReference>
<evidence type="ECO:0000259" key="6">
    <source>
        <dbReference type="Pfam" id="PF25561"/>
    </source>
</evidence>
<dbReference type="PANTHER" id="PTHR21446">
    <property type="entry name" value="DUF3504 DOMAIN-CONTAINING PROTEIN"/>
    <property type="match status" value="1"/>
</dbReference>
<dbReference type="GO" id="GO:0006310">
    <property type="term" value="P:DNA recombination"/>
    <property type="evidence" value="ECO:0007669"/>
    <property type="project" value="UniProtKB-KW"/>
</dbReference>
<evidence type="ECO:0000256" key="1">
    <source>
        <dbReference type="ARBA" id="ARBA00022499"/>
    </source>
</evidence>
<dbReference type="CDD" id="cd00397">
    <property type="entry name" value="DNA_BRE_C"/>
    <property type="match status" value="1"/>
</dbReference>
<dbReference type="AlphaFoldDB" id="A0A1X7VG86"/>
<feature type="domain" description="ZMYM2-like/QRICH1 C-terminal" evidence="5">
    <location>
        <begin position="167"/>
        <end position="312"/>
    </location>
</feature>
<reference evidence="7" key="1">
    <citation type="submission" date="2017-05" db="UniProtKB">
        <authorList>
            <consortium name="EnsemblMetazoa"/>
        </authorList>
    </citation>
    <scope>IDENTIFICATION</scope>
</reference>
<proteinExistence type="predicted"/>
<dbReference type="Pfam" id="PF12012">
    <property type="entry name" value="DUF3504"/>
    <property type="match status" value="1"/>
</dbReference>
<evidence type="ECO:0000259" key="5">
    <source>
        <dbReference type="Pfam" id="PF12012"/>
    </source>
</evidence>
<dbReference type="InterPro" id="IPR021893">
    <property type="entry name" value="ZMYM2-like_C"/>
</dbReference>
<dbReference type="InterPro" id="IPR011010">
    <property type="entry name" value="DNA_brk_join_enz"/>
</dbReference>
<evidence type="ECO:0000256" key="4">
    <source>
        <dbReference type="ARBA" id="ARBA00023172"/>
    </source>
</evidence>
<feature type="domain" description="QRICH1-like" evidence="6">
    <location>
        <begin position="50"/>
        <end position="146"/>
    </location>
</feature>
<keyword evidence="1" id="KW-1017">Isopeptide bond</keyword>
<sequence>MKRAALEQISSVPLKRPLVLGPNRRFLPPITTEEATEKAKGAVPANMKLANKWALRTFQSWVSFRNSMSEEKVPEDLLACKNSEVVCYWLCRFVSEARKENREPYPSATIRSLLAVYQRILQDNKLDYHLFSKNDFRFRELQNTIDSVCVTLRKEGVGAIRKAAAVITKEDEQLLWSSGVMGTDSPWPLLHAVFYTVGLSFTLRGGQEHRDLTIEQFRRFPQDHGVYNEDTYYQYVEHGSKSYQGRLSDLDSNKACVHCPVQLIDLYIPKLPKNPKAFYMQPMQRIDSDPTRPWYQITPIGVNTLKNMMAKMSELAGLSNRYTNHSLRATACTRMFNAGIPEKIIAEFSGHKSSKGLQKYEHTSTKLIKEAGLAIKEEKIQ</sequence>
<dbReference type="GO" id="GO:0015074">
    <property type="term" value="P:DNA integration"/>
    <property type="evidence" value="ECO:0007669"/>
    <property type="project" value="InterPro"/>
</dbReference>
<accession>A0A1X7VG86</accession>
<evidence type="ECO:0000256" key="2">
    <source>
        <dbReference type="ARBA" id="ARBA00022553"/>
    </source>
</evidence>
<keyword evidence="3" id="KW-0832">Ubl conjugation</keyword>
<name>A0A1X7VG86_AMPQE</name>
<dbReference type="InterPro" id="IPR057926">
    <property type="entry name" value="QRICH1_dom"/>
</dbReference>
<dbReference type="Pfam" id="PF25561">
    <property type="entry name" value="QRICH1"/>
    <property type="match status" value="1"/>
</dbReference>
<dbReference type="GO" id="GO:0003677">
    <property type="term" value="F:DNA binding"/>
    <property type="evidence" value="ECO:0007669"/>
    <property type="project" value="InterPro"/>
</dbReference>
<evidence type="ECO:0000256" key="3">
    <source>
        <dbReference type="ARBA" id="ARBA00022843"/>
    </source>
</evidence>
<keyword evidence="2" id="KW-0597">Phosphoprotein</keyword>
<dbReference type="SUPFAM" id="SSF56349">
    <property type="entry name" value="DNA breaking-rejoining enzymes"/>
    <property type="match status" value="1"/>
</dbReference>
<dbReference type="InterPro" id="IPR013762">
    <property type="entry name" value="Integrase-like_cat_sf"/>
</dbReference>
<dbReference type="InterPro" id="IPR052787">
    <property type="entry name" value="MAVS"/>
</dbReference>
<dbReference type="Gene3D" id="1.10.443.10">
    <property type="entry name" value="Intergrase catalytic core"/>
    <property type="match status" value="1"/>
</dbReference>
<dbReference type="eggNOG" id="ENOG502S0W6">
    <property type="taxonomic scope" value="Eukaryota"/>
</dbReference>
<protein>
    <submittedName>
        <fullName evidence="7">Uncharacterized protein</fullName>
    </submittedName>
</protein>
<dbReference type="InParanoid" id="A0A1X7VG86"/>
<dbReference type="EnsemblMetazoa" id="Aqu2.1.39305_001">
    <property type="protein sequence ID" value="Aqu2.1.39305_001"/>
    <property type="gene ID" value="Aqu2.1.39305"/>
</dbReference>
<evidence type="ECO:0000313" key="7">
    <source>
        <dbReference type="EnsemblMetazoa" id="Aqu2.1.39305_001"/>
    </source>
</evidence>
<dbReference type="OMA" id="YPSATIR"/>
<dbReference type="OrthoDB" id="10007323at2759"/>
<keyword evidence="4" id="KW-0233">DNA recombination</keyword>